<evidence type="ECO:0008006" key="5">
    <source>
        <dbReference type="Google" id="ProtNLM"/>
    </source>
</evidence>
<accession>A0ABQ6I2W7</accession>
<dbReference type="Proteomes" id="UP001157091">
    <property type="component" value="Unassembled WGS sequence"/>
</dbReference>
<dbReference type="Pfam" id="PF10724">
    <property type="entry name" value="DUF2516"/>
    <property type="match status" value="1"/>
</dbReference>
<keyword evidence="2" id="KW-0812">Transmembrane</keyword>
<evidence type="ECO:0000313" key="4">
    <source>
        <dbReference type="Proteomes" id="UP001157091"/>
    </source>
</evidence>
<dbReference type="EMBL" id="BSUK01000001">
    <property type="protein sequence ID" value="GMA24587.1"/>
    <property type="molecule type" value="Genomic_DNA"/>
</dbReference>
<proteinExistence type="predicted"/>
<dbReference type="InterPro" id="IPR019662">
    <property type="entry name" value="DUF2516"/>
</dbReference>
<organism evidence="3 4">
    <name type="scientific">Luteimicrobium album</name>
    <dbReference type="NCBI Taxonomy" id="1054550"/>
    <lineage>
        <taxon>Bacteria</taxon>
        <taxon>Bacillati</taxon>
        <taxon>Actinomycetota</taxon>
        <taxon>Actinomycetes</taxon>
        <taxon>Micrococcales</taxon>
        <taxon>Luteimicrobium</taxon>
    </lineage>
</organism>
<name>A0ABQ6I2W7_9MICO</name>
<evidence type="ECO:0000313" key="3">
    <source>
        <dbReference type="EMBL" id="GMA24587.1"/>
    </source>
</evidence>
<dbReference type="RefSeq" id="WP_284293348.1">
    <property type="nucleotide sequence ID" value="NZ_BSUK01000001.1"/>
</dbReference>
<keyword evidence="2" id="KW-1133">Transmembrane helix</keyword>
<comment type="caution">
    <text evidence="3">The sequence shown here is derived from an EMBL/GenBank/DDBJ whole genome shotgun (WGS) entry which is preliminary data.</text>
</comment>
<feature type="region of interest" description="Disordered" evidence="1">
    <location>
        <begin position="87"/>
        <end position="108"/>
    </location>
</feature>
<feature type="transmembrane region" description="Helical" evidence="2">
    <location>
        <begin position="48"/>
        <end position="78"/>
    </location>
</feature>
<keyword evidence="4" id="KW-1185">Reference proteome</keyword>
<feature type="compositionally biased region" description="Low complexity" evidence="1">
    <location>
        <begin position="99"/>
        <end position="108"/>
    </location>
</feature>
<evidence type="ECO:0000256" key="2">
    <source>
        <dbReference type="SAM" id="Phobius"/>
    </source>
</evidence>
<reference evidence="4" key="1">
    <citation type="journal article" date="2019" name="Int. J. Syst. Evol. Microbiol.">
        <title>The Global Catalogue of Microorganisms (GCM) 10K type strain sequencing project: providing services to taxonomists for standard genome sequencing and annotation.</title>
        <authorList>
            <consortium name="The Broad Institute Genomics Platform"/>
            <consortium name="The Broad Institute Genome Sequencing Center for Infectious Disease"/>
            <person name="Wu L."/>
            <person name="Ma J."/>
        </authorList>
    </citation>
    <scope>NUCLEOTIDE SEQUENCE [LARGE SCALE GENOMIC DNA]</scope>
    <source>
        <strain evidence="4">NBRC 106348</strain>
    </source>
</reference>
<keyword evidence="2" id="KW-0472">Membrane</keyword>
<evidence type="ECO:0000256" key="1">
    <source>
        <dbReference type="SAM" id="MobiDB-lite"/>
    </source>
</evidence>
<protein>
    <recommendedName>
        <fullName evidence="5">DUF2516 family protein</fullName>
    </recommendedName>
</protein>
<sequence length="108" mass="11627">MFSTSQSVVLLLLVLASFLVQVFALIDAGIRPAHAYLAENKLKKPIWLLILLVAALLTYALGGSFYSLLLVTPALVYLADVRPKIQPYSRRQGGGSGSGPRRPSSGGW</sequence>
<gene>
    <name evidence="3" type="ORF">GCM10025864_23460</name>
</gene>